<sequence>MIDRVDKPSNTALTRFSERDSISFEEITQSVSAVQEWVEGQGYCGYEPFDGLSSWLRPLTCKSLLGDRFLQQLIRQSPMNLRPLLGVKPKDSTKGRGYMASGYVLLYQLTKRQEYLDKAIDCLEWLDQHKVERFTYHSWSNHFSFASRSGRYTHEDPIIVWTALIGHAYLDAFEVTGHDWLLRVADSACNWILELPREQTATGDCISYMAHVQSSIHNANMLGGGILARTAKHTGSEECRRVARQAMEYSCSRQRPDGSWWYAETPEHHWIDNFHTGYNLDGLKHYADSTGDRSYLRNFEQGLTYYKANFFELNGRPKYYHSRAYPIDIQCAAQAIDTLAFVSDQDQESLSLSQLVASWTIHHMQDRRGYFYYRQYPLMMARTPMLHWGQATMFKALAQLLCRRASTIQ</sequence>
<organism evidence="1 2">
    <name type="scientific">Candidatus Nitrospira nitrosa</name>
    <dbReference type="NCBI Taxonomy" id="1742972"/>
    <lineage>
        <taxon>Bacteria</taxon>
        <taxon>Pseudomonadati</taxon>
        <taxon>Nitrospirota</taxon>
        <taxon>Nitrospiria</taxon>
        <taxon>Nitrospirales</taxon>
        <taxon>Nitrospiraceae</taxon>
        <taxon>Nitrospira</taxon>
    </lineage>
</organism>
<dbReference type="Proteomes" id="UP000199032">
    <property type="component" value="Unassembled WGS sequence"/>
</dbReference>
<gene>
    <name evidence="1" type="ORF">COMA1_30117</name>
</gene>
<name>A0A0S4LKW0_9BACT</name>
<dbReference type="RefSeq" id="WP_090749109.1">
    <property type="nucleotide sequence ID" value="NZ_CZQA01000009.1"/>
</dbReference>
<dbReference type="AlphaFoldDB" id="A0A0S4LKW0"/>
<dbReference type="InterPro" id="IPR008928">
    <property type="entry name" value="6-hairpin_glycosidase_sf"/>
</dbReference>
<proteinExistence type="predicted"/>
<keyword evidence="2" id="KW-1185">Reference proteome</keyword>
<dbReference type="Gene3D" id="1.50.10.20">
    <property type="match status" value="1"/>
</dbReference>
<evidence type="ECO:0000313" key="2">
    <source>
        <dbReference type="Proteomes" id="UP000199032"/>
    </source>
</evidence>
<evidence type="ECO:0008006" key="3">
    <source>
        <dbReference type="Google" id="ProtNLM"/>
    </source>
</evidence>
<dbReference type="GO" id="GO:0005975">
    <property type="term" value="P:carbohydrate metabolic process"/>
    <property type="evidence" value="ECO:0007669"/>
    <property type="project" value="InterPro"/>
</dbReference>
<dbReference type="EMBL" id="CZQA01000009">
    <property type="protein sequence ID" value="CUS36555.1"/>
    <property type="molecule type" value="Genomic_DNA"/>
</dbReference>
<protein>
    <recommendedName>
        <fullName evidence="3">Delta-aminolevulinic acid dehydratase</fullName>
    </recommendedName>
</protein>
<reference evidence="1 2" key="1">
    <citation type="submission" date="2015-10" db="EMBL/GenBank/DDBJ databases">
        <authorList>
            <person name="Gilbert D.G."/>
        </authorList>
    </citation>
    <scope>NUCLEOTIDE SEQUENCE [LARGE SCALE GENOMIC DNA]</scope>
    <source>
        <strain evidence="1">COMA1</strain>
    </source>
</reference>
<evidence type="ECO:0000313" key="1">
    <source>
        <dbReference type="EMBL" id="CUS36555.1"/>
    </source>
</evidence>
<accession>A0A0S4LKW0</accession>
<dbReference type="SUPFAM" id="SSF48208">
    <property type="entry name" value="Six-hairpin glycosidases"/>
    <property type="match status" value="1"/>
</dbReference>
<dbReference type="OrthoDB" id="9788790at2"/>
<dbReference type="STRING" id="1742972.COMA1_30117"/>